<comment type="caution">
    <text evidence="1">The sequence shown here is derived from an EMBL/GenBank/DDBJ whole genome shotgun (WGS) entry which is preliminary data.</text>
</comment>
<dbReference type="Proteomes" id="UP000070263">
    <property type="component" value="Unassembled WGS sequence"/>
</dbReference>
<accession>A0A133VMI6</accession>
<evidence type="ECO:0000313" key="2">
    <source>
        <dbReference type="Proteomes" id="UP000070263"/>
    </source>
</evidence>
<protein>
    <submittedName>
        <fullName evidence="1">Uncharacterized protein</fullName>
    </submittedName>
</protein>
<sequence length="83" mass="10128">MPWCSENVRLRMMIKEMEDSDDWVVVKAKRDDTAFYEKIREMKGIFYPPRFESEFKKYTIGDTDFYCLRLSDRISRNDLLPFL</sequence>
<dbReference type="AlphaFoldDB" id="A0A133VMI6"/>
<dbReference type="EMBL" id="LHYE01000003">
    <property type="protein sequence ID" value="KXB07668.1"/>
    <property type="molecule type" value="Genomic_DNA"/>
</dbReference>
<evidence type="ECO:0000313" key="1">
    <source>
        <dbReference type="EMBL" id="KXB07668.1"/>
    </source>
</evidence>
<name>A0A133VMI6_9EURY</name>
<gene>
    <name evidence="1" type="ORF">AKJ51_00550</name>
</gene>
<reference evidence="1 2" key="1">
    <citation type="journal article" date="2016" name="Sci. Rep.">
        <title>Metabolic traits of an uncultured archaeal lineage -MSBL1- from brine pools of the Red Sea.</title>
        <authorList>
            <person name="Mwirichia R."/>
            <person name="Alam I."/>
            <person name="Rashid M."/>
            <person name="Vinu M."/>
            <person name="Ba-Alawi W."/>
            <person name="Anthony Kamau A."/>
            <person name="Kamanda Ngugi D."/>
            <person name="Goker M."/>
            <person name="Klenk H.P."/>
            <person name="Bajic V."/>
            <person name="Stingl U."/>
        </authorList>
    </citation>
    <scope>NUCLEOTIDE SEQUENCE [LARGE SCALE GENOMIC DNA]</scope>
    <source>
        <strain evidence="1">SCGC-AAA382A20</strain>
    </source>
</reference>
<organism evidence="1 2">
    <name type="scientific">candidate division MSBL1 archaeon SCGC-AAA382A20</name>
    <dbReference type="NCBI Taxonomy" id="1698280"/>
    <lineage>
        <taxon>Archaea</taxon>
        <taxon>Methanobacteriati</taxon>
        <taxon>Methanobacteriota</taxon>
        <taxon>candidate division MSBL1</taxon>
    </lineage>
</organism>
<keyword evidence="2" id="KW-1185">Reference proteome</keyword>
<proteinExistence type="predicted"/>